<evidence type="ECO:0000313" key="1">
    <source>
        <dbReference type="EnsemblPlants" id="EMT32743"/>
    </source>
</evidence>
<accession>M8CEW9</accession>
<reference evidence="1" key="1">
    <citation type="submission" date="2015-06" db="UniProtKB">
        <authorList>
            <consortium name="EnsemblPlants"/>
        </authorList>
    </citation>
    <scope>IDENTIFICATION</scope>
</reference>
<organism evidence="1">
    <name type="scientific">Aegilops tauschii</name>
    <name type="common">Tausch's goatgrass</name>
    <name type="synonym">Aegilops squarrosa</name>
    <dbReference type="NCBI Taxonomy" id="37682"/>
    <lineage>
        <taxon>Eukaryota</taxon>
        <taxon>Viridiplantae</taxon>
        <taxon>Streptophyta</taxon>
        <taxon>Embryophyta</taxon>
        <taxon>Tracheophyta</taxon>
        <taxon>Spermatophyta</taxon>
        <taxon>Magnoliopsida</taxon>
        <taxon>Liliopsida</taxon>
        <taxon>Poales</taxon>
        <taxon>Poaceae</taxon>
        <taxon>BOP clade</taxon>
        <taxon>Pooideae</taxon>
        <taxon>Triticodae</taxon>
        <taxon>Triticeae</taxon>
        <taxon>Triticinae</taxon>
        <taxon>Aegilops</taxon>
    </lineage>
</organism>
<proteinExistence type="predicted"/>
<name>M8CEW9_AEGTA</name>
<protein>
    <submittedName>
        <fullName evidence="1">Uncharacterized protein</fullName>
    </submittedName>
</protein>
<sequence length="66" mass="7249">MAPPETAPFVAYKMDDNTQKVVVDKVGSLDATFNDPAMPVNDYHCAVYLNPLVARGGEHEEQDVAR</sequence>
<dbReference type="AlphaFoldDB" id="M8CEW9"/>
<dbReference type="EnsemblPlants" id="EMT32743">
    <property type="protein sequence ID" value="EMT32743"/>
    <property type="gene ID" value="F775_43712"/>
</dbReference>